<dbReference type="EMBL" id="BMJC01000007">
    <property type="protein sequence ID" value="GGB24147.1"/>
    <property type="molecule type" value="Genomic_DNA"/>
</dbReference>
<dbReference type="Proteomes" id="UP000607559">
    <property type="component" value="Unassembled WGS sequence"/>
</dbReference>
<evidence type="ECO:0000313" key="2">
    <source>
        <dbReference type="Proteomes" id="UP000607559"/>
    </source>
</evidence>
<gene>
    <name evidence="1" type="ORF">GCM10011511_55090</name>
</gene>
<sequence length="77" mass="8829">MFIDMVRDTNYFISEKAEAEGSESIWQIVPYMPENFFPGQQPDKDCINERLVGVGVYIIYAFGIDPPGNLTGCRYDR</sequence>
<protein>
    <submittedName>
        <fullName evidence="1">Uncharacterized protein</fullName>
    </submittedName>
</protein>
<reference evidence="1" key="2">
    <citation type="submission" date="2020-09" db="EMBL/GenBank/DDBJ databases">
        <authorList>
            <person name="Sun Q."/>
            <person name="Zhou Y."/>
        </authorList>
    </citation>
    <scope>NUCLEOTIDE SEQUENCE</scope>
    <source>
        <strain evidence="1">CGMCC 1.15448</strain>
    </source>
</reference>
<proteinExistence type="predicted"/>
<organism evidence="1 2">
    <name type="scientific">Puia dinghuensis</name>
    <dbReference type="NCBI Taxonomy" id="1792502"/>
    <lineage>
        <taxon>Bacteria</taxon>
        <taxon>Pseudomonadati</taxon>
        <taxon>Bacteroidota</taxon>
        <taxon>Chitinophagia</taxon>
        <taxon>Chitinophagales</taxon>
        <taxon>Chitinophagaceae</taxon>
        <taxon>Puia</taxon>
    </lineage>
</organism>
<evidence type="ECO:0000313" key="1">
    <source>
        <dbReference type="EMBL" id="GGB24147.1"/>
    </source>
</evidence>
<comment type="caution">
    <text evidence="1">The sequence shown here is derived from an EMBL/GenBank/DDBJ whole genome shotgun (WGS) entry which is preliminary data.</text>
</comment>
<reference evidence="1" key="1">
    <citation type="journal article" date="2014" name="Int. J. Syst. Evol. Microbiol.">
        <title>Complete genome sequence of Corynebacterium casei LMG S-19264T (=DSM 44701T), isolated from a smear-ripened cheese.</title>
        <authorList>
            <consortium name="US DOE Joint Genome Institute (JGI-PGF)"/>
            <person name="Walter F."/>
            <person name="Albersmeier A."/>
            <person name="Kalinowski J."/>
            <person name="Ruckert C."/>
        </authorList>
    </citation>
    <scope>NUCLEOTIDE SEQUENCE</scope>
    <source>
        <strain evidence="1">CGMCC 1.15448</strain>
    </source>
</reference>
<keyword evidence="2" id="KW-1185">Reference proteome</keyword>
<dbReference type="AlphaFoldDB" id="A0A8J2UIS3"/>
<name>A0A8J2UIS3_9BACT</name>
<accession>A0A8J2UIS3</accession>